<reference evidence="1 2" key="1">
    <citation type="submission" date="2023-05" db="EMBL/GenBank/DDBJ databases">
        <title>B98-5 Cell Line De Novo Hybrid Assembly: An Optical Mapping Approach.</title>
        <authorList>
            <person name="Kananen K."/>
            <person name="Auerbach J.A."/>
            <person name="Kautto E."/>
            <person name="Blachly J.S."/>
        </authorList>
    </citation>
    <scope>NUCLEOTIDE SEQUENCE [LARGE SCALE GENOMIC DNA]</scope>
    <source>
        <strain evidence="1">B95-8</strain>
        <tissue evidence="1">Cell line</tissue>
    </source>
</reference>
<gene>
    <name evidence="1" type="ORF">P7K49_003226</name>
</gene>
<feature type="non-terminal residue" evidence="1">
    <location>
        <position position="53"/>
    </location>
</feature>
<protein>
    <submittedName>
        <fullName evidence="1">Uncharacterized protein</fullName>
    </submittedName>
</protein>
<feature type="non-terminal residue" evidence="1">
    <location>
        <position position="1"/>
    </location>
</feature>
<dbReference type="Proteomes" id="UP001266305">
    <property type="component" value="Unassembled WGS sequence"/>
</dbReference>
<comment type="caution">
    <text evidence="1">The sequence shown here is derived from an EMBL/GenBank/DDBJ whole genome shotgun (WGS) entry which is preliminary data.</text>
</comment>
<keyword evidence="2" id="KW-1185">Reference proteome</keyword>
<evidence type="ECO:0000313" key="2">
    <source>
        <dbReference type="Proteomes" id="UP001266305"/>
    </source>
</evidence>
<sequence length="53" mass="5706">PGGRARTVGTEPSSLETLLTISRDLTAMVSALQALAKELHVEEDWVSWSGKNP</sequence>
<proteinExistence type="predicted"/>
<dbReference type="EMBL" id="JASSZA010000001">
    <property type="protein sequence ID" value="KAK2121840.1"/>
    <property type="molecule type" value="Genomic_DNA"/>
</dbReference>
<accession>A0ABQ9WK10</accession>
<name>A0ABQ9WK10_SAGOE</name>
<organism evidence="1 2">
    <name type="scientific">Saguinus oedipus</name>
    <name type="common">Cotton-top tamarin</name>
    <name type="synonym">Oedipomidas oedipus</name>
    <dbReference type="NCBI Taxonomy" id="9490"/>
    <lineage>
        <taxon>Eukaryota</taxon>
        <taxon>Metazoa</taxon>
        <taxon>Chordata</taxon>
        <taxon>Craniata</taxon>
        <taxon>Vertebrata</taxon>
        <taxon>Euteleostomi</taxon>
        <taxon>Mammalia</taxon>
        <taxon>Eutheria</taxon>
        <taxon>Euarchontoglires</taxon>
        <taxon>Primates</taxon>
        <taxon>Haplorrhini</taxon>
        <taxon>Platyrrhini</taxon>
        <taxon>Cebidae</taxon>
        <taxon>Callitrichinae</taxon>
        <taxon>Saguinus</taxon>
    </lineage>
</organism>
<evidence type="ECO:0000313" key="1">
    <source>
        <dbReference type="EMBL" id="KAK2121840.1"/>
    </source>
</evidence>